<keyword evidence="2" id="KW-1185">Reference proteome</keyword>
<evidence type="ECO:0000313" key="1">
    <source>
        <dbReference type="EMBL" id="CAG8510201.1"/>
    </source>
</evidence>
<dbReference type="AlphaFoldDB" id="A0A9N9F4M7"/>
<name>A0A9N9F4M7_9GLOM</name>
<evidence type="ECO:0000313" key="2">
    <source>
        <dbReference type="Proteomes" id="UP000789572"/>
    </source>
</evidence>
<protein>
    <submittedName>
        <fullName evidence="1">8223_t:CDS:1</fullName>
    </submittedName>
</protein>
<organism evidence="1 2">
    <name type="scientific">Paraglomus occultum</name>
    <dbReference type="NCBI Taxonomy" id="144539"/>
    <lineage>
        <taxon>Eukaryota</taxon>
        <taxon>Fungi</taxon>
        <taxon>Fungi incertae sedis</taxon>
        <taxon>Mucoromycota</taxon>
        <taxon>Glomeromycotina</taxon>
        <taxon>Glomeromycetes</taxon>
        <taxon>Paraglomerales</taxon>
        <taxon>Paraglomeraceae</taxon>
        <taxon>Paraglomus</taxon>
    </lineage>
</organism>
<comment type="caution">
    <text evidence="1">The sequence shown here is derived from an EMBL/GenBank/DDBJ whole genome shotgun (WGS) entry which is preliminary data.</text>
</comment>
<dbReference type="EMBL" id="CAJVPJ010000313">
    <property type="protein sequence ID" value="CAG8510201.1"/>
    <property type="molecule type" value="Genomic_DNA"/>
</dbReference>
<accession>A0A9N9F4M7</accession>
<feature type="non-terminal residue" evidence="1">
    <location>
        <position position="1"/>
    </location>
</feature>
<dbReference type="Proteomes" id="UP000789572">
    <property type="component" value="Unassembled WGS sequence"/>
</dbReference>
<reference evidence="1" key="1">
    <citation type="submission" date="2021-06" db="EMBL/GenBank/DDBJ databases">
        <authorList>
            <person name="Kallberg Y."/>
            <person name="Tangrot J."/>
            <person name="Rosling A."/>
        </authorList>
    </citation>
    <scope>NUCLEOTIDE SEQUENCE</scope>
    <source>
        <strain evidence="1">IA702</strain>
    </source>
</reference>
<dbReference type="OrthoDB" id="2439588at2759"/>
<sequence length="126" mass="14576">MKDVGYLRFYWTAIITDRRKIFVKNSYDIQSLDLLQVAGESSTTELKSLYSSKRKIETVYDKSDEVNKSEQYATVIKEIIRLQENDNAAAHTNPLWWGVLDLQAEKKSPCVDVPRAQEFLSQEKVV</sequence>
<gene>
    <name evidence="1" type="ORF">POCULU_LOCUS3028</name>
</gene>
<proteinExistence type="predicted"/>